<keyword evidence="2" id="KW-1185">Reference proteome</keyword>
<proteinExistence type="predicted"/>
<accession>A0A6V8P625</accession>
<evidence type="ECO:0000313" key="1">
    <source>
        <dbReference type="EMBL" id="GFP28085.1"/>
    </source>
</evidence>
<sequence>METPYLFVQKDNLAIFPCQSTFLGRFTHTKSERSRKMSIRKPKEPEFMRELHRIREEMYEESKKLTPRERVNRTHKEVEEFLTSQGYRLIPSNTGYRMEFIGRC</sequence>
<dbReference type="AlphaFoldDB" id="A0A6V8P625"/>
<comment type="caution">
    <text evidence="1">The sequence shown here is derived from an EMBL/GenBank/DDBJ whole genome shotgun (WGS) entry which is preliminary data.</text>
</comment>
<protein>
    <submittedName>
        <fullName evidence="1">Uncharacterized protein</fullName>
    </submittedName>
</protein>
<name>A0A6V8P625_9ACTN</name>
<gene>
    <name evidence="1" type="ORF">HKBW3S33_01502</name>
</gene>
<reference evidence="1 2" key="1">
    <citation type="journal article" date="2020" name="Front. Microbiol.">
        <title>Single-cell genomics of novel Actinobacteria with the Wood-Ljungdahl pathway discovered in a serpentinizing system.</title>
        <authorList>
            <person name="Merino N."/>
            <person name="Kawai M."/>
            <person name="Boyd E.S."/>
            <person name="Colman D.R."/>
            <person name="McGlynn S.E."/>
            <person name="Nealson K.H."/>
            <person name="Kurokawa K."/>
            <person name="Hongoh Y."/>
        </authorList>
    </citation>
    <scope>NUCLEOTIDE SEQUENCE [LARGE SCALE GENOMIC DNA]</scope>
    <source>
        <strain evidence="1 2">S33</strain>
    </source>
</reference>
<dbReference type="Proteomes" id="UP000591948">
    <property type="component" value="Unassembled WGS sequence"/>
</dbReference>
<organism evidence="1 2">
    <name type="scientific">Candidatus Hakubella thermalkaliphila</name>
    <dbReference type="NCBI Taxonomy" id="2754717"/>
    <lineage>
        <taxon>Bacteria</taxon>
        <taxon>Bacillati</taxon>
        <taxon>Actinomycetota</taxon>
        <taxon>Actinomycetota incertae sedis</taxon>
        <taxon>Candidatus Hakubellales</taxon>
        <taxon>Candidatus Hakubellaceae</taxon>
        <taxon>Candidatus Hakubella</taxon>
    </lineage>
</organism>
<evidence type="ECO:0000313" key="2">
    <source>
        <dbReference type="Proteomes" id="UP000591948"/>
    </source>
</evidence>
<dbReference type="EMBL" id="BLRY01000110">
    <property type="protein sequence ID" value="GFP28085.1"/>
    <property type="molecule type" value="Genomic_DNA"/>
</dbReference>